<protein>
    <recommendedName>
        <fullName evidence="3">F-box domain-containing protein</fullName>
    </recommendedName>
</protein>
<dbReference type="EMBL" id="JAWWNJ010000009">
    <property type="protein sequence ID" value="KAK7048691.1"/>
    <property type="molecule type" value="Genomic_DNA"/>
</dbReference>
<evidence type="ECO:0008006" key="3">
    <source>
        <dbReference type="Google" id="ProtNLM"/>
    </source>
</evidence>
<dbReference type="InterPro" id="IPR032675">
    <property type="entry name" value="LRR_dom_sf"/>
</dbReference>
<gene>
    <name evidence="1" type="ORF">R3P38DRAFT_3619631</name>
</gene>
<sequence>MSLHESPFAARLNTNYVPSDAEVLEIRSLLAGPEDDLASLDAEIEAIDITLTQLKEKREALKKPIDAHRALISPMRLLPIDILTEIFLTCLPSKHEALIDESEAPLLLGRICRHWRAVAYSTPTLWSSINIPWQSGCPPAILAKLQTVVEAWLKRSAACSLSVALALLADHNAEEISTDRSLVSQLLSVSGRLTPLGSDCIVLTCHDGRILDGEAENPLQASTLEQISLYAQGVAPLSLPINWKQLTRLRLECEECFTPGVGLEGGLALDDALDVLRKASNLVFCHLQIFHDPAYGGARSFSSSTPIVLPHIRTLTLTRIVFEEWISHLVAPNLRYLQIGATAVNAKDPRLLLVLETNSFTGNAFEELLRCFPSISHLHIFGDDFHTVGVDNSYIKLFQAPHNLCPLMTDLEIDMAALSGEDVLKLVQGRMATTTPLERLKVRFARDKKVDVMPELQAFIADGLRVDFYPHWQKQWEFDPFHGVQPYLWEPMYYT</sequence>
<dbReference type="AlphaFoldDB" id="A0AAW0DE06"/>
<proteinExistence type="predicted"/>
<name>A0AAW0DE06_9AGAR</name>
<evidence type="ECO:0000313" key="1">
    <source>
        <dbReference type="EMBL" id="KAK7048691.1"/>
    </source>
</evidence>
<keyword evidence="2" id="KW-1185">Reference proteome</keyword>
<dbReference type="Gene3D" id="3.80.10.10">
    <property type="entry name" value="Ribonuclease Inhibitor"/>
    <property type="match status" value="1"/>
</dbReference>
<accession>A0AAW0DE06</accession>
<dbReference type="Proteomes" id="UP001362999">
    <property type="component" value="Unassembled WGS sequence"/>
</dbReference>
<reference evidence="1 2" key="1">
    <citation type="journal article" date="2024" name="J Genomics">
        <title>Draft genome sequencing and assembly of Favolaschia claudopus CIRM-BRFM 2984 isolated from oak limbs.</title>
        <authorList>
            <person name="Navarro D."/>
            <person name="Drula E."/>
            <person name="Chaduli D."/>
            <person name="Cazenave R."/>
            <person name="Ahrendt S."/>
            <person name="Wang J."/>
            <person name="Lipzen A."/>
            <person name="Daum C."/>
            <person name="Barry K."/>
            <person name="Grigoriev I.V."/>
            <person name="Favel A."/>
            <person name="Rosso M.N."/>
            <person name="Martin F."/>
        </authorList>
    </citation>
    <scope>NUCLEOTIDE SEQUENCE [LARGE SCALE GENOMIC DNA]</scope>
    <source>
        <strain evidence="1 2">CIRM-BRFM 2984</strain>
    </source>
</reference>
<comment type="caution">
    <text evidence="1">The sequence shown here is derived from an EMBL/GenBank/DDBJ whole genome shotgun (WGS) entry which is preliminary data.</text>
</comment>
<evidence type="ECO:0000313" key="2">
    <source>
        <dbReference type="Proteomes" id="UP001362999"/>
    </source>
</evidence>
<organism evidence="1 2">
    <name type="scientific">Favolaschia claudopus</name>
    <dbReference type="NCBI Taxonomy" id="2862362"/>
    <lineage>
        <taxon>Eukaryota</taxon>
        <taxon>Fungi</taxon>
        <taxon>Dikarya</taxon>
        <taxon>Basidiomycota</taxon>
        <taxon>Agaricomycotina</taxon>
        <taxon>Agaricomycetes</taxon>
        <taxon>Agaricomycetidae</taxon>
        <taxon>Agaricales</taxon>
        <taxon>Marasmiineae</taxon>
        <taxon>Mycenaceae</taxon>
        <taxon>Favolaschia</taxon>
    </lineage>
</organism>